<sequence length="87" mass="9387">MHEGMSKATRITVTLDPQVAEWAKQAAERQNRSLSSLINASLRTALVHESLTSLPVDDDADRAAAQDELDLTESAAADARRRSRGAA</sequence>
<accession>A0A543EVP3</accession>
<evidence type="ECO:0000313" key="1">
    <source>
        <dbReference type="EMBL" id="TQM25615.1"/>
    </source>
</evidence>
<keyword evidence="2" id="KW-1185">Reference proteome</keyword>
<dbReference type="GO" id="GO:0006355">
    <property type="term" value="P:regulation of DNA-templated transcription"/>
    <property type="evidence" value="ECO:0007669"/>
    <property type="project" value="InterPro"/>
</dbReference>
<evidence type="ECO:0000313" key="2">
    <source>
        <dbReference type="Proteomes" id="UP000316331"/>
    </source>
</evidence>
<reference evidence="1 2" key="1">
    <citation type="submission" date="2019-06" db="EMBL/GenBank/DDBJ databases">
        <title>Sequencing the genomes of 1000 actinobacteria strains.</title>
        <authorList>
            <person name="Klenk H.-P."/>
        </authorList>
    </citation>
    <scope>NUCLEOTIDE SEQUENCE [LARGE SCALE GENOMIC DNA]</scope>
    <source>
        <strain evidence="1 2">DSM 103495</strain>
    </source>
</reference>
<dbReference type="Proteomes" id="UP000316331">
    <property type="component" value="Unassembled WGS sequence"/>
</dbReference>
<comment type="caution">
    <text evidence="1">The sequence shown here is derived from an EMBL/GenBank/DDBJ whole genome shotgun (WGS) entry which is preliminary data.</text>
</comment>
<dbReference type="AlphaFoldDB" id="A0A543EVP3"/>
<dbReference type="InterPro" id="IPR010985">
    <property type="entry name" value="Ribbon_hlx_hlx"/>
</dbReference>
<dbReference type="InterPro" id="IPR045944">
    <property type="entry name" value="DUF6364"/>
</dbReference>
<evidence type="ECO:0008006" key="3">
    <source>
        <dbReference type="Google" id="ProtNLM"/>
    </source>
</evidence>
<protein>
    <recommendedName>
        <fullName evidence="3">Ribbon-helix-helix CopG family protein</fullName>
    </recommendedName>
</protein>
<dbReference type="EMBL" id="VFPG01000002">
    <property type="protein sequence ID" value="TQM25615.1"/>
    <property type="molecule type" value="Genomic_DNA"/>
</dbReference>
<organism evidence="1 2">
    <name type="scientific">Nocardia bhagyanarayanae</name>
    <dbReference type="NCBI Taxonomy" id="1215925"/>
    <lineage>
        <taxon>Bacteria</taxon>
        <taxon>Bacillati</taxon>
        <taxon>Actinomycetota</taxon>
        <taxon>Actinomycetes</taxon>
        <taxon>Mycobacteriales</taxon>
        <taxon>Nocardiaceae</taxon>
        <taxon>Nocardia</taxon>
    </lineage>
</organism>
<proteinExistence type="predicted"/>
<dbReference type="SUPFAM" id="SSF47598">
    <property type="entry name" value="Ribbon-helix-helix"/>
    <property type="match status" value="1"/>
</dbReference>
<dbReference type="Pfam" id="PF19891">
    <property type="entry name" value="DUF6364"/>
    <property type="match status" value="1"/>
</dbReference>
<gene>
    <name evidence="1" type="ORF">FB390_5772</name>
</gene>
<name>A0A543EVP3_9NOCA</name>